<accession>A0ABR3K5D3</accession>
<evidence type="ECO:0000313" key="2">
    <source>
        <dbReference type="Proteomes" id="UP001558632"/>
    </source>
</evidence>
<evidence type="ECO:0000313" key="1">
    <source>
        <dbReference type="EMBL" id="KAL1230366.1"/>
    </source>
</evidence>
<dbReference type="Proteomes" id="UP001558632">
    <property type="component" value="Unassembled WGS sequence"/>
</dbReference>
<reference evidence="1 2" key="1">
    <citation type="submission" date="2024-07" db="EMBL/GenBank/DDBJ databases">
        <title>Enhanced genomic and transcriptomic resources for Trichinella pseudospiralis and T. spiralis underpin the discovery of pronounced molecular differences between stages and species.</title>
        <authorList>
            <person name="Pasi K.K."/>
            <person name="La Rosa G."/>
            <person name="Gomez-Morales M.A."/>
            <person name="Tosini F."/>
            <person name="Sumanam S."/>
            <person name="Young N.D."/>
            <person name="Chang B.C."/>
            <person name="Robin G.B."/>
        </authorList>
    </citation>
    <scope>NUCLEOTIDE SEQUENCE [LARGE SCALE GENOMIC DNA]</scope>
    <source>
        <strain evidence="1">ISS534</strain>
    </source>
</reference>
<comment type="caution">
    <text evidence="1">The sequence shown here is derived from an EMBL/GenBank/DDBJ whole genome shotgun (WGS) entry which is preliminary data.</text>
</comment>
<organism evidence="1 2">
    <name type="scientific">Trichinella spiralis</name>
    <name type="common">Trichina worm</name>
    <dbReference type="NCBI Taxonomy" id="6334"/>
    <lineage>
        <taxon>Eukaryota</taxon>
        <taxon>Metazoa</taxon>
        <taxon>Ecdysozoa</taxon>
        <taxon>Nematoda</taxon>
        <taxon>Enoplea</taxon>
        <taxon>Dorylaimia</taxon>
        <taxon>Trichinellida</taxon>
        <taxon>Trichinellidae</taxon>
        <taxon>Trichinella</taxon>
    </lineage>
</organism>
<dbReference type="EMBL" id="JBEUSY010000476">
    <property type="protein sequence ID" value="KAL1230366.1"/>
    <property type="molecule type" value="Genomic_DNA"/>
</dbReference>
<keyword evidence="2" id="KW-1185">Reference proteome</keyword>
<sequence length="67" mass="7710">MININIKWNSSCRCESDRCCRVGGFRVQRGVQRGNWDWCFLRSYVIGQLDCGARCSTPPGRAWIGRL</sequence>
<proteinExistence type="predicted"/>
<name>A0ABR3K5D3_TRISP</name>
<gene>
    <name evidence="1" type="ORF">TSPI_06694</name>
</gene>
<protein>
    <submittedName>
        <fullName evidence="1">3',5'-cyclic-nucleotide phosphodiesterase</fullName>
    </submittedName>
</protein>